<reference evidence="1 2" key="1">
    <citation type="submission" date="2018-09" db="EMBL/GenBank/DDBJ databases">
        <title>The draft genome of Acinetobacter sp. strains.</title>
        <authorList>
            <person name="Qin J."/>
            <person name="Feng Y."/>
            <person name="Zong Z."/>
        </authorList>
    </citation>
    <scope>NUCLEOTIDE SEQUENCE [LARGE SCALE GENOMIC DNA]</scope>
    <source>
        <strain evidence="1 2">WCHAc060003</strain>
    </source>
</reference>
<comment type="caution">
    <text evidence="1">The sequence shown here is derived from an EMBL/GenBank/DDBJ whole genome shotgun (WGS) entry which is preliminary data.</text>
</comment>
<organism evidence="1 2">
    <name type="scientific">Acinetobacter cumulans</name>
    <dbReference type="NCBI Taxonomy" id="2136182"/>
    <lineage>
        <taxon>Bacteria</taxon>
        <taxon>Pseudomonadati</taxon>
        <taxon>Pseudomonadota</taxon>
        <taxon>Gammaproteobacteria</taxon>
        <taxon>Moraxellales</taxon>
        <taxon>Moraxellaceae</taxon>
        <taxon>Acinetobacter</taxon>
    </lineage>
</organism>
<protein>
    <submittedName>
        <fullName evidence="1">Uncharacterized protein</fullName>
    </submittedName>
</protein>
<accession>A0A498D0U6</accession>
<dbReference type="RefSeq" id="WP_121594395.1">
    <property type="nucleotide sequence ID" value="NZ_RCHD01000016.1"/>
</dbReference>
<name>A0A498D0U6_9GAMM</name>
<evidence type="ECO:0000313" key="1">
    <source>
        <dbReference type="EMBL" id="RLL35435.1"/>
    </source>
</evidence>
<gene>
    <name evidence="1" type="ORF">D9K80_08225</name>
</gene>
<dbReference type="AlphaFoldDB" id="A0A498D0U6"/>
<dbReference type="EMBL" id="RCHD01000016">
    <property type="protein sequence ID" value="RLL35435.1"/>
    <property type="molecule type" value="Genomic_DNA"/>
</dbReference>
<evidence type="ECO:0000313" key="2">
    <source>
        <dbReference type="Proteomes" id="UP000267166"/>
    </source>
</evidence>
<dbReference type="Proteomes" id="UP000267166">
    <property type="component" value="Unassembled WGS sequence"/>
</dbReference>
<sequence length="565" mass="65073">MKNPKKLLNRQGELKAISILMLRHMEITLSPIDRIIFLRLLICYGGRRISISDLKALAKEVKVNWLTLKKSLDVLVEKGLCEQLEEKVIKLNKVLLPRQVGYRWRWKPSDQLIIALDKAKEDDQLAGKLKENKSTKQSIKKMRFKKTASELVASYPRYDFLEILFGLMFDVKISHKQKNADELMELNYKQWLVLVNMVLSSDANGIVFDVGTYELSKWTGMSRNALQRAIADLFDMGILRSKLDGTLNNNLLNSVAPVYCLNLSAAIWGEKRIFGHYYFLKFPNEYTSIVEQAFNFIQYLAALDQAKKASSSCNSIVYELAKVFDEVVDQTIQSKLGNAIREEFNFVSKSEENFGQYIQLVIPRFRMGKSLLNTDQANVARIDFLLNYSIQLMISNLGQAETWLSSPMPMSLIGLFDQYLTKIKLPEVNTNVESNKGNSQNIQISLKRQLVEESRAKILFAICQALFRSEMKPFIKEVRKLENSKVYFDHAVLPLQNSDLCDRVYFCRYGDEELKQNTEQDAFLMLELERISVDPVEYALKSKELDLSLADQKLYGLFNPKKNKS</sequence>
<proteinExistence type="predicted"/>